<comment type="cofactor">
    <cofactor evidence="1">
        <name>pyridoxal 5'-phosphate</name>
        <dbReference type="ChEBI" id="CHEBI:597326"/>
    </cofactor>
</comment>
<comment type="catalytic activity">
    <reaction evidence="7">
        <text>(2-aminoethyl)phosphonate + pyruvate = phosphonoacetaldehyde + L-alanine</text>
        <dbReference type="Rhea" id="RHEA:17021"/>
        <dbReference type="ChEBI" id="CHEBI:15361"/>
        <dbReference type="ChEBI" id="CHEBI:57418"/>
        <dbReference type="ChEBI" id="CHEBI:57972"/>
        <dbReference type="ChEBI" id="CHEBI:58383"/>
        <dbReference type="EC" id="2.6.1.37"/>
    </reaction>
</comment>
<evidence type="ECO:0000313" key="12">
    <source>
        <dbReference type="Proteomes" id="UP000042527"/>
    </source>
</evidence>
<organism evidence="10 12">
    <name type="scientific">Treponema phagedenis</name>
    <dbReference type="NCBI Taxonomy" id="162"/>
    <lineage>
        <taxon>Bacteria</taxon>
        <taxon>Pseudomonadati</taxon>
        <taxon>Spirochaetota</taxon>
        <taxon>Spirochaetia</taxon>
        <taxon>Spirochaetales</taxon>
        <taxon>Treponemataceae</taxon>
        <taxon>Treponema</taxon>
    </lineage>
</organism>
<gene>
    <name evidence="11" type="ORF">FUT82_08635</name>
    <name evidence="10" type="ORF">TPHV1_10096</name>
</gene>
<evidence type="ECO:0000313" key="10">
    <source>
        <dbReference type="EMBL" id="CEM60428.1"/>
    </source>
</evidence>
<dbReference type="AlphaFoldDB" id="A0A0B7GPP9"/>
<dbReference type="SUPFAM" id="SSF53448">
    <property type="entry name" value="Nucleotide-diphospho-sugar transferases"/>
    <property type="match status" value="1"/>
</dbReference>
<keyword evidence="2 10" id="KW-0032">Aminotransferase</keyword>
<name>A0A0B7GPP9_TREPH</name>
<sequence length="614" mass="68896">MIREAVILAGGLGSRLKNKTKTMPKGFIEIDGVAIVEQSVKKLLAHGIEKIIIGTGHCNEYYERLAKKYPAIITIKNENYANTGSMGTLEICAPLVQEDFLLLESDLIYDSIGLFTLINEQRKNLILASGATNSGDEVYLQADSDGNLTGLSKNKNELKTVCGELVGISRLTKSVLDAMCAHAAAHHADTPKMEYEHALLAIAGTQAIAIKKIEYFTWREIDNEEHLQMAIQNIYPRIAENESLRRVRREVLLNPGPATTTDSVKYAQVVADICPREKEFGNMMQWICDELKLFALGKNTDPDRYETILFACSGTGADEVMVSSCVPDDGHLLVIDNGSYGARIAKIAEVYKIPMTVFKSSTYEPIDLAKLEAEFASKKYTHLACVYHETTTGLLNPLHIICPMAKKYGMTTIVDAVSAYCGIPMDLKTLCIDFMASTSNKNIQGMAGVGFIIANKTELEKTKNYPMRNYYLNLYDQYLHFAKTKQTRFTPPVQTLYALRQAIIETKQETVQKRYERYTACWEILVKAIKKLGLKMLVKEEHQSHLITAILEPETEKYSFQVLHDFAASHAFTIYPGKLGNLNTFRIANIGDIQPEEMQRFTLKLEEYLREIGV</sequence>
<feature type="domain" description="MobA-like NTP transferase" evidence="9">
    <location>
        <begin position="5"/>
        <end position="106"/>
    </location>
</feature>
<evidence type="ECO:0000256" key="1">
    <source>
        <dbReference type="ARBA" id="ARBA00001933"/>
    </source>
</evidence>
<evidence type="ECO:0000313" key="13">
    <source>
        <dbReference type="Proteomes" id="UP000323594"/>
    </source>
</evidence>
<dbReference type="GO" id="GO:0016779">
    <property type="term" value="F:nucleotidyltransferase activity"/>
    <property type="evidence" value="ECO:0007669"/>
    <property type="project" value="UniProtKB-ARBA"/>
</dbReference>
<dbReference type="Proteomes" id="UP000042527">
    <property type="component" value="Unassembled WGS sequence"/>
</dbReference>
<dbReference type="GeneID" id="57753539"/>
<evidence type="ECO:0000259" key="8">
    <source>
        <dbReference type="Pfam" id="PF00266"/>
    </source>
</evidence>
<keyword evidence="5 10" id="KW-0670">Pyruvate</keyword>
<dbReference type="InterPro" id="IPR025877">
    <property type="entry name" value="MobA-like_NTP_Trfase"/>
</dbReference>
<dbReference type="EMBL" id="CDNC01000001">
    <property type="protein sequence ID" value="CEM60428.1"/>
    <property type="molecule type" value="Genomic_DNA"/>
</dbReference>
<dbReference type="InterPro" id="IPR015424">
    <property type="entry name" value="PyrdxlP-dep_Trfase"/>
</dbReference>
<dbReference type="RefSeq" id="WP_044634201.1">
    <property type="nucleotide sequence ID" value="NZ_CDNC01000001.1"/>
</dbReference>
<dbReference type="PANTHER" id="PTHR42778:SF1">
    <property type="entry name" value="2-AMINOETHYLPHOSPHONATE--PYRUVATE TRANSAMINASE"/>
    <property type="match status" value="1"/>
</dbReference>
<dbReference type="CDD" id="cd02523">
    <property type="entry name" value="PC_cytidylyltransferase"/>
    <property type="match status" value="1"/>
</dbReference>
<dbReference type="EMBL" id="CP042817">
    <property type="protein sequence ID" value="QEJ98056.1"/>
    <property type="molecule type" value="Genomic_DNA"/>
</dbReference>
<dbReference type="NCBIfam" id="TIGR03301">
    <property type="entry name" value="PhnW-AepZ"/>
    <property type="match status" value="1"/>
</dbReference>
<proteinExistence type="inferred from homology"/>
<dbReference type="InterPro" id="IPR029044">
    <property type="entry name" value="Nucleotide-diphossugar_trans"/>
</dbReference>
<keyword evidence="12" id="KW-1185">Reference proteome</keyword>
<dbReference type="EC" id="2.6.1.37" evidence="6"/>
<dbReference type="Gene3D" id="3.90.1150.10">
    <property type="entry name" value="Aspartate Aminotransferase, domain 1"/>
    <property type="match status" value="1"/>
</dbReference>
<reference evidence="10" key="1">
    <citation type="submission" date="2015-01" db="EMBL/GenBank/DDBJ databases">
        <authorList>
            <person name="Xiang T."/>
            <person name="Song Y."/>
            <person name="Huang L."/>
            <person name="Wang B."/>
            <person name="Wu P."/>
        </authorList>
    </citation>
    <scope>NUCLEOTIDE SEQUENCE [LARGE SCALE GENOMIC DNA]</scope>
    <source>
        <strain evidence="10">V1</strain>
    </source>
</reference>
<dbReference type="InterPro" id="IPR012703">
    <property type="entry name" value="NH2EtPonate_pyrv_transaminase"/>
</dbReference>
<evidence type="ECO:0000256" key="6">
    <source>
        <dbReference type="ARBA" id="ARBA00044521"/>
    </source>
</evidence>
<evidence type="ECO:0000256" key="5">
    <source>
        <dbReference type="ARBA" id="ARBA00023317"/>
    </source>
</evidence>
<evidence type="ECO:0000256" key="3">
    <source>
        <dbReference type="ARBA" id="ARBA00022679"/>
    </source>
</evidence>
<accession>A0A0B7GPP9</accession>
<dbReference type="SUPFAM" id="SSF53383">
    <property type="entry name" value="PLP-dependent transferases"/>
    <property type="match status" value="1"/>
</dbReference>
<dbReference type="NCBIfam" id="NF010006">
    <property type="entry name" value="PRK13479.1"/>
    <property type="match status" value="1"/>
</dbReference>
<dbReference type="InterPro" id="IPR015421">
    <property type="entry name" value="PyrdxlP-dep_Trfase_major"/>
</dbReference>
<dbReference type="OrthoDB" id="389074at2"/>
<dbReference type="GO" id="GO:0019700">
    <property type="term" value="P:organic phosphonate catabolic process"/>
    <property type="evidence" value="ECO:0007669"/>
    <property type="project" value="InterPro"/>
</dbReference>
<evidence type="ECO:0000256" key="4">
    <source>
        <dbReference type="ARBA" id="ARBA00022898"/>
    </source>
</evidence>
<keyword evidence="4" id="KW-0663">Pyridoxal phosphate</keyword>
<dbReference type="Gene3D" id="3.40.640.10">
    <property type="entry name" value="Type I PLP-dependent aspartate aminotransferase-like (Major domain)"/>
    <property type="match status" value="1"/>
</dbReference>
<dbReference type="InterPro" id="IPR000192">
    <property type="entry name" value="Aminotrans_V_dom"/>
</dbReference>
<dbReference type="InterPro" id="IPR015422">
    <property type="entry name" value="PyrdxlP-dep_Trfase_small"/>
</dbReference>
<dbReference type="Pfam" id="PF12804">
    <property type="entry name" value="NTP_transf_3"/>
    <property type="match status" value="1"/>
</dbReference>
<evidence type="ECO:0000313" key="11">
    <source>
        <dbReference type="EMBL" id="QEJ98056.1"/>
    </source>
</evidence>
<dbReference type="GO" id="GO:0047304">
    <property type="term" value="F:2-aminoethylphosphonate-pyruvate transaminase activity"/>
    <property type="evidence" value="ECO:0007669"/>
    <property type="project" value="UniProtKB-EC"/>
</dbReference>
<keyword evidence="3 10" id="KW-0808">Transferase</keyword>
<feature type="domain" description="Aminotransferase class V" evidence="8">
    <location>
        <begin position="306"/>
        <end position="548"/>
    </location>
</feature>
<evidence type="ECO:0000256" key="7">
    <source>
        <dbReference type="ARBA" id="ARBA00049460"/>
    </source>
</evidence>
<dbReference type="Proteomes" id="UP000323594">
    <property type="component" value="Chromosome"/>
</dbReference>
<dbReference type="HAMAP" id="MF_01376">
    <property type="entry name" value="PhnW_aminotrans_5"/>
    <property type="match status" value="1"/>
</dbReference>
<reference evidence="12" key="2">
    <citation type="submission" date="2015-01" db="EMBL/GenBank/DDBJ databases">
        <authorList>
            <person name="Manzoor Shahid"/>
            <person name="Zubair Saima"/>
        </authorList>
    </citation>
    <scope>NUCLEOTIDE SEQUENCE [LARGE SCALE GENOMIC DNA]</scope>
    <source>
        <strain evidence="12">V1</strain>
    </source>
</reference>
<reference evidence="11 13" key="3">
    <citation type="submission" date="2019-08" db="EMBL/GenBank/DDBJ databases">
        <authorList>
            <person name="Kuhnert P."/>
        </authorList>
    </citation>
    <scope>NUCLEOTIDE SEQUENCE [LARGE SCALE GENOMIC DNA]</scope>
    <source>
        <strain evidence="11 13">B36.5</strain>
    </source>
</reference>
<dbReference type="Pfam" id="PF00266">
    <property type="entry name" value="Aminotran_5"/>
    <property type="match status" value="1"/>
</dbReference>
<dbReference type="PANTHER" id="PTHR42778">
    <property type="entry name" value="2-AMINOETHYLPHOSPHONATE--PYRUVATE TRANSAMINASE"/>
    <property type="match status" value="1"/>
</dbReference>
<evidence type="ECO:0000256" key="2">
    <source>
        <dbReference type="ARBA" id="ARBA00022576"/>
    </source>
</evidence>
<dbReference type="Gene3D" id="3.90.550.10">
    <property type="entry name" value="Spore Coat Polysaccharide Biosynthesis Protein SpsA, Chain A"/>
    <property type="match status" value="1"/>
</dbReference>
<evidence type="ECO:0000259" key="9">
    <source>
        <dbReference type="Pfam" id="PF12804"/>
    </source>
</evidence>
<protein>
    <recommendedName>
        <fullName evidence="6">2-aminoethylphosphonate--pyruvate transaminase</fullName>
        <ecNumber evidence="6">2.6.1.37</ecNumber>
    </recommendedName>
</protein>